<sequence>MLVVRCFFIPLCLIAISFTLMNLLGPNGVDWPAYSTVGINFDRFYFYREPVGWGFILLLRDYGHIYLSGLLLSFLSLSAFCFSYEISRSATLSFLLVIMLMGSSLFLLLSVNGMRQGLALVFIMLKFWAYCKKNKYAIFLFYILAILSHNSAAIFGIFFAFYFFSFVWFRYFILVFYFFSSSLIIEVASKNSNPTVNNNTFIFFMASIFVLVFSLFPRGALHKRELNFLSFSVFFLASSFMWSSSVYERLIYYTLPIAIVLSGSKIIVYKPKMIRYISLFFAILIVWTYSISHPSVIKNFLYAGGNLH</sequence>
<evidence type="ECO:0000256" key="1">
    <source>
        <dbReference type="SAM" id="Phobius"/>
    </source>
</evidence>
<evidence type="ECO:0000313" key="2">
    <source>
        <dbReference type="EMBL" id="RBP83271.1"/>
    </source>
</evidence>
<name>A0A366J8A7_9GAMM</name>
<feature type="transmembrane region" description="Helical" evidence="1">
    <location>
        <begin position="250"/>
        <end position="268"/>
    </location>
</feature>
<feature type="transmembrane region" description="Helical" evidence="1">
    <location>
        <begin position="200"/>
        <end position="220"/>
    </location>
</feature>
<gene>
    <name evidence="2" type="ORF">DFP80_107250</name>
</gene>
<accession>A0A366J8A7</accession>
<organism evidence="2 3">
    <name type="scientific">Marinomonas rhizomae</name>
    <dbReference type="NCBI Taxonomy" id="491948"/>
    <lineage>
        <taxon>Bacteria</taxon>
        <taxon>Pseudomonadati</taxon>
        <taxon>Pseudomonadota</taxon>
        <taxon>Gammaproteobacteria</taxon>
        <taxon>Oceanospirillales</taxon>
        <taxon>Oceanospirillaceae</taxon>
        <taxon>Marinomonas</taxon>
    </lineage>
</organism>
<proteinExistence type="predicted"/>
<dbReference type="EMBL" id="QNSE01000007">
    <property type="protein sequence ID" value="RBP83271.1"/>
    <property type="molecule type" value="Genomic_DNA"/>
</dbReference>
<keyword evidence="2" id="KW-0808">Transferase</keyword>
<feature type="transmembrane region" description="Helical" evidence="1">
    <location>
        <begin position="226"/>
        <end position="243"/>
    </location>
</feature>
<feature type="transmembrane region" description="Helical" evidence="1">
    <location>
        <begin position="91"/>
        <end position="108"/>
    </location>
</feature>
<feature type="transmembrane region" description="Helical" evidence="1">
    <location>
        <begin position="274"/>
        <end position="292"/>
    </location>
</feature>
<keyword evidence="1" id="KW-0812">Transmembrane</keyword>
<feature type="transmembrane region" description="Helical" evidence="1">
    <location>
        <begin position="7"/>
        <end position="25"/>
    </location>
</feature>
<feature type="transmembrane region" description="Helical" evidence="1">
    <location>
        <begin position="138"/>
        <end position="162"/>
    </location>
</feature>
<protein>
    <submittedName>
        <fullName evidence="2">EpsG-like putative glucosyltransferase</fullName>
    </submittedName>
</protein>
<dbReference type="Proteomes" id="UP000252792">
    <property type="component" value="Unassembled WGS sequence"/>
</dbReference>
<keyword evidence="1" id="KW-0472">Membrane</keyword>
<dbReference type="GO" id="GO:0016740">
    <property type="term" value="F:transferase activity"/>
    <property type="evidence" value="ECO:0007669"/>
    <property type="project" value="UniProtKB-KW"/>
</dbReference>
<keyword evidence="3" id="KW-1185">Reference proteome</keyword>
<dbReference type="AlphaFoldDB" id="A0A366J8A7"/>
<feature type="transmembrane region" description="Helical" evidence="1">
    <location>
        <begin position="65"/>
        <end position="84"/>
    </location>
</feature>
<comment type="caution">
    <text evidence="2">The sequence shown here is derived from an EMBL/GenBank/DDBJ whole genome shotgun (WGS) entry which is preliminary data.</text>
</comment>
<keyword evidence="1" id="KW-1133">Transmembrane helix</keyword>
<reference evidence="2 3" key="1">
    <citation type="submission" date="2018-06" db="EMBL/GenBank/DDBJ databases">
        <title>Genomic Encyclopedia of Type Strains, Phase III (KMG-III): the genomes of soil and plant-associated and newly described type strains.</title>
        <authorList>
            <person name="Whitman W."/>
        </authorList>
    </citation>
    <scope>NUCLEOTIDE SEQUENCE [LARGE SCALE GENOMIC DNA]</scope>
    <source>
        <strain evidence="2 3">CECT 7377</strain>
    </source>
</reference>
<evidence type="ECO:0000313" key="3">
    <source>
        <dbReference type="Proteomes" id="UP000252792"/>
    </source>
</evidence>
<feature type="transmembrane region" description="Helical" evidence="1">
    <location>
        <begin position="168"/>
        <end position="188"/>
    </location>
</feature>